<dbReference type="InterPro" id="IPR005829">
    <property type="entry name" value="Sugar_transporter_CS"/>
</dbReference>
<dbReference type="InterPro" id="IPR011701">
    <property type="entry name" value="MFS"/>
</dbReference>
<feature type="transmembrane region" description="Helical" evidence="7">
    <location>
        <begin position="194"/>
        <end position="215"/>
    </location>
</feature>
<dbReference type="NCBIfam" id="TIGR00711">
    <property type="entry name" value="efflux_EmrB"/>
    <property type="match status" value="1"/>
</dbReference>
<feature type="transmembrane region" description="Helical" evidence="7">
    <location>
        <begin position="297"/>
        <end position="319"/>
    </location>
</feature>
<proteinExistence type="predicted"/>
<feature type="transmembrane region" description="Helical" evidence="7">
    <location>
        <begin position="133"/>
        <end position="154"/>
    </location>
</feature>
<evidence type="ECO:0000256" key="6">
    <source>
        <dbReference type="ARBA" id="ARBA00023136"/>
    </source>
</evidence>
<dbReference type="SUPFAM" id="SSF103473">
    <property type="entry name" value="MFS general substrate transporter"/>
    <property type="match status" value="1"/>
</dbReference>
<evidence type="ECO:0000256" key="1">
    <source>
        <dbReference type="ARBA" id="ARBA00004651"/>
    </source>
</evidence>
<dbReference type="GO" id="GO:0005886">
    <property type="term" value="C:plasma membrane"/>
    <property type="evidence" value="ECO:0007669"/>
    <property type="project" value="UniProtKB-SubCell"/>
</dbReference>
<keyword evidence="2" id="KW-0813">Transport</keyword>
<feature type="transmembrane region" description="Helical" evidence="7">
    <location>
        <begin position="99"/>
        <end position="121"/>
    </location>
</feature>
<organism evidence="9">
    <name type="scientific">uncultured Solirubrobacteraceae bacterium</name>
    <dbReference type="NCBI Taxonomy" id="1162706"/>
    <lineage>
        <taxon>Bacteria</taxon>
        <taxon>Bacillati</taxon>
        <taxon>Actinomycetota</taxon>
        <taxon>Thermoleophilia</taxon>
        <taxon>Solirubrobacterales</taxon>
        <taxon>Solirubrobacteraceae</taxon>
        <taxon>environmental samples</taxon>
    </lineage>
</organism>
<keyword evidence="6 7" id="KW-0472">Membrane</keyword>
<accession>A0A6J4TYD2</accession>
<dbReference type="PANTHER" id="PTHR42718">
    <property type="entry name" value="MAJOR FACILITATOR SUPERFAMILY MULTIDRUG TRANSPORTER MFSC"/>
    <property type="match status" value="1"/>
</dbReference>
<feature type="transmembrane region" description="Helical" evidence="7">
    <location>
        <begin position="326"/>
        <end position="345"/>
    </location>
</feature>
<dbReference type="Gene3D" id="1.20.1250.20">
    <property type="entry name" value="MFS general substrate transporter like domains"/>
    <property type="match status" value="1"/>
</dbReference>
<evidence type="ECO:0000256" key="3">
    <source>
        <dbReference type="ARBA" id="ARBA00022475"/>
    </source>
</evidence>
<evidence type="ECO:0000259" key="8">
    <source>
        <dbReference type="PROSITE" id="PS50850"/>
    </source>
</evidence>
<evidence type="ECO:0000313" key="9">
    <source>
        <dbReference type="EMBL" id="CAA9534921.1"/>
    </source>
</evidence>
<name>A0A6J4TYD2_9ACTN</name>
<feature type="domain" description="Major facilitator superfamily (MFS) profile" evidence="8">
    <location>
        <begin position="7"/>
        <end position="453"/>
    </location>
</feature>
<protein>
    <submittedName>
        <fullName evidence="9">Uncharacterized MFS-type transporter</fullName>
    </submittedName>
</protein>
<evidence type="ECO:0000256" key="4">
    <source>
        <dbReference type="ARBA" id="ARBA00022692"/>
    </source>
</evidence>
<feature type="transmembrane region" description="Helical" evidence="7">
    <location>
        <begin position="221"/>
        <end position="241"/>
    </location>
</feature>
<dbReference type="InterPro" id="IPR004638">
    <property type="entry name" value="EmrB-like"/>
</dbReference>
<evidence type="ECO:0000256" key="5">
    <source>
        <dbReference type="ARBA" id="ARBA00022989"/>
    </source>
</evidence>
<evidence type="ECO:0000256" key="7">
    <source>
        <dbReference type="SAM" id="Phobius"/>
    </source>
</evidence>
<evidence type="ECO:0000256" key="2">
    <source>
        <dbReference type="ARBA" id="ARBA00022448"/>
    </source>
</evidence>
<feature type="transmembrane region" description="Helical" evidence="7">
    <location>
        <begin position="44"/>
        <end position="62"/>
    </location>
</feature>
<feature type="transmembrane region" description="Helical" evidence="7">
    <location>
        <begin position="7"/>
        <end position="29"/>
    </location>
</feature>
<comment type="subcellular location">
    <subcellularLocation>
        <location evidence="1">Cell membrane</location>
        <topology evidence="1">Multi-pass membrane protein</topology>
    </subcellularLocation>
</comment>
<dbReference type="GO" id="GO:0022857">
    <property type="term" value="F:transmembrane transporter activity"/>
    <property type="evidence" value="ECO:0007669"/>
    <property type="project" value="InterPro"/>
</dbReference>
<feature type="transmembrane region" description="Helical" evidence="7">
    <location>
        <begin position="262"/>
        <end position="285"/>
    </location>
</feature>
<dbReference type="EMBL" id="CADCVT010000454">
    <property type="protein sequence ID" value="CAA9534921.1"/>
    <property type="molecule type" value="Genomic_DNA"/>
</dbReference>
<dbReference type="PROSITE" id="PS00216">
    <property type="entry name" value="SUGAR_TRANSPORT_1"/>
    <property type="match status" value="1"/>
</dbReference>
<dbReference type="PROSITE" id="PS50850">
    <property type="entry name" value="MFS"/>
    <property type="match status" value="1"/>
</dbReference>
<dbReference type="InterPro" id="IPR036259">
    <property type="entry name" value="MFS_trans_sf"/>
</dbReference>
<dbReference type="PANTHER" id="PTHR42718:SF48">
    <property type="entry name" value="CONSERVED TWO-DOMAIN MEMBRANE PROTEIN-RELATED"/>
    <property type="match status" value="1"/>
</dbReference>
<feature type="transmembrane region" description="Helical" evidence="7">
    <location>
        <begin position="74"/>
        <end position="93"/>
    </location>
</feature>
<gene>
    <name evidence="9" type="ORF">AVDCRST_MAG85-4010</name>
</gene>
<dbReference type="Pfam" id="PF07690">
    <property type="entry name" value="MFS_1"/>
    <property type="match status" value="1"/>
</dbReference>
<dbReference type="PRINTS" id="PR01036">
    <property type="entry name" value="TCRTETB"/>
</dbReference>
<sequence length="470" mass="48021">MERRWKVLAVTSVAVFMSFLDVTIVNVAFPELEREFAESSRADLSWILNAYNVLFAALLIPGGRLADVFGRKRMFLVGIGVFLAASVLCGIAGSVETLVAARVLQAIGGAILVPTSLALLLPEFPASQRATATAIWSATGAVAAAVGPSLGGVLVDGGGWRWAFFVNIPIGLAALVPAVRLLRETRDPAASRLPDVLGSALLAAGVGLVALGIVQGPEWDWDARVLGSVAAAVALVAVVVARSRTHPSPVFELSLFRRRSFAVANVGMFTFATAFYALLLANVLFLTQVWGWSILKAGVAISPAPLMAALSAPVGGLLSDRFGQRLVALPGALVFGAGCLFFASVTDASPDYVSEILPGQLMTGVGVGLSFAAWGSAAVAELPASRFATGSAILGCVRQVAAVLGIAILVAVLEAAPPTEAVGAFHDAWTLMAIAGAATAGVALALGRFSALAASEPAAAASSPRSAAPA</sequence>
<dbReference type="AlphaFoldDB" id="A0A6J4TYD2"/>
<dbReference type="Gene3D" id="1.20.1720.10">
    <property type="entry name" value="Multidrug resistance protein D"/>
    <property type="match status" value="1"/>
</dbReference>
<feature type="transmembrane region" description="Helical" evidence="7">
    <location>
        <begin position="357"/>
        <end position="380"/>
    </location>
</feature>
<dbReference type="CDD" id="cd17321">
    <property type="entry name" value="MFS_MMR_MDR_like"/>
    <property type="match status" value="1"/>
</dbReference>
<keyword evidence="4 7" id="KW-0812">Transmembrane</keyword>
<keyword evidence="3" id="KW-1003">Cell membrane</keyword>
<feature type="transmembrane region" description="Helical" evidence="7">
    <location>
        <begin position="160"/>
        <end position="182"/>
    </location>
</feature>
<feature type="transmembrane region" description="Helical" evidence="7">
    <location>
        <begin position="392"/>
        <end position="416"/>
    </location>
</feature>
<reference evidence="9" key="1">
    <citation type="submission" date="2020-02" db="EMBL/GenBank/DDBJ databases">
        <authorList>
            <person name="Meier V. D."/>
        </authorList>
    </citation>
    <scope>NUCLEOTIDE SEQUENCE</scope>
    <source>
        <strain evidence="9">AVDCRST_MAG85</strain>
    </source>
</reference>
<keyword evidence="5 7" id="KW-1133">Transmembrane helix</keyword>
<feature type="transmembrane region" description="Helical" evidence="7">
    <location>
        <begin position="428"/>
        <end position="447"/>
    </location>
</feature>
<dbReference type="InterPro" id="IPR020846">
    <property type="entry name" value="MFS_dom"/>
</dbReference>